<dbReference type="CDD" id="cd00805">
    <property type="entry name" value="TyrRS_core"/>
    <property type="match status" value="1"/>
</dbReference>
<dbReference type="Pfam" id="PF00579">
    <property type="entry name" value="tRNA-synt_1b"/>
    <property type="match status" value="1"/>
</dbReference>
<feature type="domain" description="RNA-binding S4" evidence="10">
    <location>
        <begin position="356"/>
        <end position="414"/>
    </location>
</feature>
<evidence type="ECO:0000256" key="9">
    <source>
        <dbReference type="PROSITE-ProRule" id="PRU00182"/>
    </source>
</evidence>
<dbReference type="SUPFAM" id="SSF52374">
    <property type="entry name" value="Nucleotidylyl transferase"/>
    <property type="match status" value="1"/>
</dbReference>
<dbReference type="PATRIC" id="fig|389348.3.peg.758"/>
<feature type="binding site" evidence="8">
    <location>
        <position position="174"/>
    </location>
    <ligand>
        <name>L-tyrosine</name>
        <dbReference type="ChEBI" id="CHEBI:58315"/>
    </ligand>
</feature>
<dbReference type="GO" id="GO:0004831">
    <property type="term" value="F:tyrosine-tRNA ligase activity"/>
    <property type="evidence" value="ECO:0007669"/>
    <property type="project" value="UniProtKB-UniRule"/>
</dbReference>
<dbReference type="KEGG" id="pnl:PNK_0693"/>
<feature type="binding site" evidence="8">
    <location>
        <position position="233"/>
    </location>
    <ligand>
        <name>ATP</name>
        <dbReference type="ChEBI" id="CHEBI:30616"/>
    </ligand>
</feature>
<evidence type="ECO:0000256" key="7">
    <source>
        <dbReference type="ARBA" id="ARBA00048248"/>
    </source>
</evidence>
<dbReference type="GO" id="GO:0003723">
    <property type="term" value="F:RNA binding"/>
    <property type="evidence" value="ECO:0007669"/>
    <property type="project" value="UniProtKB-KW"/>
</dbReference>
<name>A0A0U5JD52_9BACT</name>
<dbReference type="NCBIfam" id="TIGR00234">
    <property type="entry name" value="tyrS"/>
    <property type="match status" value="1"/>
</dbReference>
<dbReference type="GO" id="GO:0006437">
    <property type="term" value="P:tyrosyl-tRNA aminoacylation"/>
    <property type="evidence" value="ECO:0007669"/>
    <property type="project" value="UniProtKB-UniRule"/>
</dbReference>
<dbReference type="GO" id="GO:0005829">
    <property type="term" value="C:cytosol"/>
    <property type="evidence" value="ECO:0007669"/>
    <property type="project" value="TreeGrafter"/>
</dbReference>
<dbReference type="FunCoup" id="A0A0U5JD52">
    <property type="interactions" value="443"/>
</dbReference>
<dbReference type="PANTHER" id="PTHR11766:SF0">
    <property type="entry name" value="TYROSINE--TRNA LIGASE, MITOCHONDRIAL"/>
    <property type="match status" value="1"/>
</dbReference>
<evidence type="ECO:0000256" key="2">
    <source>
        <dbReference type="ARBA" id="ARBA00022741"/>
    </source>
</evidence>
<dbReference type="InterPro" id="IPR024088">
    <property type="entry name" value="Tyr-tRNA-ligase_bac-type"/>
</dbReference>
<dbReference type="SMART" id="SM00363">
    <property type="entry name" value="S4"/>
    <property type="match status" value="1"/>
</dbReference>
<evidence type="ECO:0000313" key="12">
    <source>
        <dbReference type="Proteomes" id="UP000069902"/>
    </source>
</evidence>
<dbReference type="Gene3D" id="3.10.290.10">
    <property type="entry name" value="RNA-binding S4 domain"/>
    <property type="match status" value="1"/>
</dbReference>
<evidence type="ECO:0000256" key="1">
    <source>
        <dbReference type="ARBA" id="ARBA00022598"/>
    </source>
</evidence>
<evidence type="ECO:0000256" key="4">
    <source>
        <dbReference type="ARBA" id="ARBA00022884"/>
    </source>
</evidence>
<evidence type="ECO:0000256" key="8">
    <source>
        <dbReference type="HAMAP-Rule" id="MF_02006"/>
    </source>
</evidence>
<comment type="function">
    <text evidence="8">Catalyzes the attachment of tyrosine to tRNA(Tyr) in a two-step reaction: tyrosine is first activated by ATP to form Tyr-AMP and then transferred to the acceptor end of tRNA(Tyr).</text>
</comment>
<dbReference type="STRING" id="389348.PNK_0693"/>
<keyword evidence="12" id="KW-1185">Reference proteome</keyword>
<keyword evidence="5 8" id="KW-0648">Protein biosynthesis</keyword>
<feature type="short sequence motif" description="'KMSKS' region" evidence="8">
    <location>
        <begin position="230"/>
        <end position="234"/>
    </location>
</feature>
<dbReference type="Gene3D" id="3.40.50.620">
    <property type="entry name" value="HUPs"/>
    <property type="match status" value="1"/>
</dbReference>
<keyword evidence="6 8" id="KW-0030">Aminoacyl-tRNA synthetase</keyword>
<evidence type="ECO:0000313" key="11">
    <source>
        <dbReference type="EMBL" id="CUI16319.1"/>
    </source>
</evidence>
<reference evidence="12" key="1">
    <citation type="submission" date="2015-09" db="EMBL/GenBank/DDBJ databases">
        <authorList>
            <person name="Bertelli C."/>
        </authorList>
    </citation>
    <scope>NUCLEOTIDE SEQUENCE [LARGE SCALE GENOMIC DNA]</scope>
    <source>
        <strain evidence="12">KNic</strain>
    </source>
</reference>
<dbReference type="PROSITE" id="PS00178">
    <property type="entry name" value="AA_TRNA_LIGASE_I"/>
    <property type="match status" value="1"/>
</dbReference>
<dbReference type="FunFam" id="1.10.240.10:FF:000001">
    <property type="entry name" value="Tyrosine--tRNA ligase"/>
    <property type="match status" value="1"/>
</dbReference>
<dbReference type="InterPro" id="IPR036986">
    <property type="entry name" value="S4_RNA-bd_sf"/>
</dbReference>
<dbReference type="InterPro" id="IPR014729">
    <property type="entry name" value="Rossmann-like_a/b/a_fold"/>
</dbReference>
<comment type="subunit">
    <text evidence="8">Homodimer.</text>
</comment>
<comment type="similarity">
    <text evidence="8">Belongs to the class-I aminoacyl-tRNA synthetase family. TyrS type 1 subfamily.</text>
</comment>
<feature type="binding site" evidence="8">
    <location>
        <position position="170"/>
    </location>
    <ligand>
        <name>L-tyrosine</name>
        <dbReference type="ChEBI" id="CHEBI:58315"/>
    </ligand>
</feature>
<dbReference type="EC" id="6.1.1.1" evidence="8"/>
<evidence type="ECO:0000259" key="10">
    <source>
        <dbReference type="SMART" id="SM00363"/>
    </source>
</evidence>
<dbReference type="PANTHER" id="PTHR11766">
    <property type="entry name" value="TYROSYL-TRNA SYNTHETASE"/>
    <property type="match status" value="1"/>
</dbReference>
<dbReference type="InterPro" id="IPR054608">
    <property type="entry name" value="SYY-like_C"/>
</dbReference>
<dbReference type="InterPro" id="IPR024107">
    <property type="entry name" value="Tyr-tRNA-ligase_bac_1"/>
</dbReference>
<dbReference type="CDD" id="cd00165">
    <property type="entry name" value="S4"/>
    <property type="match status" value="1"/>
</dbReference>
<dbReference type="InParanoid" id="A0A0U5JD52"/>
<keyword evidence="8" id="KW-0963">Cytoplasm</keyword>
<dbReference type="Gene3D" id="1.10.240.10">
    <property type="entry name" value="Tyrosyl-Transfer RNA Synthetase"/>
    <property type="match status" value="1"/>
</dbReference>
<feature type="short sequence motif" description="'HIGH' region" evidence="8">
    <location>
        <begin position="38"/>
        <end position="47"/>
    </location>
</feature>
<evidence type="ECO:0000256" key="5">
    <source>
        <dbReference type="ARBA" id="ARBA00022917"/>
    </source>
</evidence>
<dbReference type="Proteomes" id="UP000069902">
    <property type="component" value="Chromosome cPNK"/>
</dbReference>
<keyword evidence="3 8" id="KW-0067">ATP-binding</keyword>
<dbReference type="Pfam" id="PF22421">
    <property type="entry name" value="SYY_C-terminal"/>
    <property type="match status" value="1"/>
</dbReference>
<dbReference type="PRINTS" id="PR01040">
    <property type="entry name" value="TRNASYNTHTYR"/>
</dbReference>
<comment type="subcellular location">
    <subcellularLocation>
        <location evidence="8">Cytoplasm</location>
    </subcellularLocation>
</comment>
<keyword evidence="1 8" id="KW-0436">Ligase</keyword>
<keyword evidence="2 8" id="KW-0547">Nucleotide-binding</keyword>
<evidence type="ECO:0000256" key="3">
    <source>
        <dbReference type="ARBA" id="ARBA00022840"/>
    </source>
</evidence>
<dbReference type="InterPro" id="IPR002305">
    <property type="entry name" value="aa-tRNA-synth_Ic"/>
</dbReference>
<organism evidence="11 12">
    <name type="scientific">Candidatus Protochlamydia naegleriophila</name>
    <dbReference type="NCBI Taxonomy" id="389348"/>
    <lineage>
        <taxon>Bacteria</taxon>
        <taxon>Pseudomonadati</taxon>
        <taxon>Chlamydiota</taxon>
        <taxon>Chlamydiia</taxon>
        <taxon>Parachlamydiales</taxon>
        <taxon>Parachlamydiaceae</taxon>
        <taxon>Candidatus Protochlamydia</taxon>
    </lineage>
</organism>
<dbReference type="FunFam" id="3.10.290.10:FF:000014">
    <property type="entry name" value="Tyrosine--tRNA ligase"/>
    <property type="match status" value="1"/>
</dbReference>
<gene>
    <name evidence="8 11" type="primary">tyrS</name>
    <name evidence="11" type="ORF">PNK_0693</name>
</gene>
<accession>A0A0U5JD52</accession>
<dbReference type="PROSITE" id="PS50889">
    <property type="entry name" value="S4"/>
    <property type="match status" value="1"/>
</dbReference>
<proteinExistence type="inferred from homology"/>
<sequence>MSTIIDVLRERGFIDAVTSEEIRQLTQQPVKVYCGFDPTADSLHLGNLVAIMGLAWFQRFGHTPVAIVGGATGMIGDPSGKSAERQLLDEKTIQHNLQGIRKNLEAVLDFNHPTAKAIILNNFDWFKDFSFIGFLRDVGKLFRLGPMLAKDSVKTRLQSEEGMSFTEFCYQTLQGYDFLHLFETQGVTIQLGGSDQWGNIIAGTDLIRKVHGKPAYGVTFPLLTKSDGQKFGKSEKGAIWLSPDKLSSYEFYQYLVRVEDADVINLMRMLTFMDMAEIRTYEKMMKEADYVPRTAQKRLAEEITRMVHGGEGLKTAIKVTEGIAPGSQTKLDAEMLESLAADMPSCEMAFDSVVNKKLIDLLVEAGLQASKGDAKRLLRNGGVYINNEKIEDENCVVGDNYLISNRLILLAAGKKNKMLIRLKG</sequence>
<comment type="catalytic activity">
    <reaction evidence="7 8">
        <text>tRNA(Tyr) + L-tyrosine + ATP = L-tyrosyl-tRNA(Tyr) + AMP + diphosphate + H(+)</text>
        <dbReference type="Rhea" id="RHEA:10220"/>
        <dbReference type="Rhea" id="RHEA-COMP:9706"/>
        <dbReference type="Rhea" id="RHEA-COMP:9707"/>
        <dbReference type="ChEBI" id="CHEBI:15378"/>
        <dbReference type="ChEBI" id="CHEBI:30616"/>
        <dbReference type="ChEBI" id="CHEBI:33019"/>
        <dbReference type="ChEBI" id="CHEBI:58315"/>
        <dbReference type="ChEBI" id="CHEBI:78442"/>
        <dbReference type="ChEBI" id="CHEBI:78536"/>
        <dbReference type="ChEBI" id="CHEBI:456215"/>
        <dbReference type="EC" id="6.1.1.1"/>
    </reaction>
</comment>
<dbReference type="InterPro" id="IPR001412">
    <property type="entry name" value="aa-tRNA-synth_I_CS"/>
</dbReference>
<dbReference type="SUPFAM" id="SSF55174">
    <property type="entry name" value="Alpha-L RNA-binding motif"/>
    <property type="match status" value="1"/>
</dbReference>
<dbReference type="EMBL" id="LN879502">
    <property type="protein sequence ID" value="CUI16319.1"/>
    <property type="molecule type" value="Genomic_DNA"/>
</dbReference>
<dbReference type="InterPro" id="IPR002942">
    <property type="entry name" value="S4_RNA-bd"/>
</dbReference>
<feature type="binding site" evidence="8">
    <location>
        <position position="33"/>
    </location>
    <ligand>
        <name>L-tyrosine</name>
        <dbReference type="ChEBI" id="CHEBI:58315"/>
    </ligand>
</feature>
<protein>
    <recommendedName>
        <fullName evidence="8">Tyrosine--tRNA ligase</fullName>
        <ecNumber evidence="8">6.1.1.1</ecNumber>
    </recommendedName>
    <alternativeName>
        <fullName evidence="8">Tyrosyl-tRNA synthetase</fullName>
        <shortName evidence="8">TyrRS</shortName>
    </alternativeName>
</protein>
<keyword evidence="4 9" id="KW-0694">RNA-binding</keyword>
<dbReference type="HAMAP" id="MF_02006">
    <property type="entry name" value="Tyr_tRNA_synth_type1"/>
    <property type="match status" value="1"/>
</dbReference>
<dbReference type="GO" id="GO:0005524">
    <property type="term" value="F:ATP binding"/>
    <property type="evidence" value="ECO:0007669"/>
    <property type="project" value="UniProtKB-UniRule"/>
</dbReference>
<dbReference type="AlphaFoldDB" id="A0A0U5JD52"/>
<dbReference type="InterPro" id="IPR002307">
    <property type="entry name" value="Tyr-tRNA-ligase"/>
</dbReference>
<evidence type="ECO:0000256" key="6">
    <source>
        <dbReference type="ARBA" id="ARBA00023146"/>
    </source>
</evidence>